<accession>A0ABW6PPQ9</accession>
<organism evidence="1 2">
    <name type="scientific">Nocardia thailandica</name>
    <dbReference type="NCBI Taxonomy" id="257275"/>
    <lineage>
        <taxon>Bacteria</taxon>
        <taxon>Bacillati</taxon>
        <taxon>Actinomycetota</taxon>
        <taxon>Actinomycetes</taxon>
        <taxon>Mycobacteriales</taxon>
        <taxon>Nocardiaceae</taxon>
        <taxon>Nocardia</taxon>
    </lineage>
</organism>
<sequence>MTNPATMVQELQRLAGEASAGRLIIEFDAAERCARWCDDYARELRILSTRSRGLVRRDSFGNLTSAKALAQKFSDLADGGANSGSYSEAARQHIEVIEAMADMYRKAGAAYQACDEQTQAAIKAKTNNLG</sequence>
<protein>
    <recommendedName>
        <fullName evidence="3">PE domain-containing protein</fullName>
    </recommendedName>
</protein>
<proteinExistence type="predicted"/>
<evidence type="ECO:0000313" key="2">
    <source>
        <dbReference type="Proteomes" id="UP001601444"/>
    </source>
</evidence>
<reference evidence="1 2" key="1">
    <citation type="submission" date="2024-10" db="EMBL/GenBank/DDBJ databases">
        <title>The Natural Products Discovery Center: Release of the First 8490 Sequenced Strains for Exploring Actinobacteria Biosynthetic Diversity.</title>
        <authorList>
            <person name="Kalkreuter E."/>
            <person name="Kautsar S.A."/>
            <person name="Yang D."/>
            <person name="Bader C.D."/>
            <person name="Teijaro C.N."/>
            <person name="Fluegel L."/>
            <person name="Davis C.M."/>
            <person name="Simpson J.R."/>
            <person name="Lauterbach L."/>
            <person name="Steele A.D."/>
            <person name="Gui C."/>
            <person name="Meng S."/>
            <person name="Li G."/>
            <person name="Viehrig K."/>
            <person name="Ye F."/>
            <person name="Su P."/>
            <person name="Kiefer A.F."/>
            <person name="Nichols A."/>
            <person name="Cepeda A.J."/>
            <person name="Yan W."/>
            <person name="Fan B."/>
            <person name="Jiang Y."/>
            <person name="Adhikari A."/>
            <person name="Zheng C.-J."/>
            <person name="Schuster L."/>
            <person name="Cowan T.M."/>
            <person name="Smanski M.J."/>
            <person name="Chevrette M.G."/>
            <person name="De Carvalho L.P.S."/>
            <person name="Shen B."/>
        </authorList>
    </citation>
    <scope>NUCLEOTIDE SEQUENCE [LARGE SCALE GENOMIC DNA]</scope>
    <source>
        <strain evidence="1 2">NPDC004045</strain>
    </source>
</reference>
<dbReference type="Proteomes" id="UP001601444">
    <property type="component" value="Unassembled WGS sequence"/>
</dbReference>
<dbReference type="RefSeq" id="WP_387700966.1">
    <property type="nucleotide sequence ID" value="NZ_JBIAMX010000009.1"/>
</dbReference>
<evidence type="ECO:0000313" key="1">
    <source>
        <dbReference type="EMBL" id="MFF0544398.1"/>
    </source>
</evidence>
<comment type="caution">
    <text evidence="1">The sequence shown here is derived from an EMBL/GenBank/DDBJ whole genome shotgun (WGS) entry which is preliminary data.</text>
</comment>
<gene>
    <name evidence="1" type="ORF">ACFYTF_16325</name>
</gene>
<dbReference type="EMBL" id="JBIAMX010000009">
    <property type="protein sequence ID" value="MFF0544398.1"/>
    <property type="molecule type" value="Genomic_DNA"/>
</dbReference>
<evidence type="ECO:0008006" key="3">
    <source>
        <dbReference type="Google" id="ProtNLM"/>
    </source>
</evidence>
<name>A0ABW6PPQ9_9NOCA</name>
<keyword evidence="2" id="KW-1185">Reference proteome</keyword>